<name>A0A6B1DR44_9CHLR</name>
<comment type="caution">
    <text evidence="1">The sequence shown here is derived from an EMBL/GenBank/DDBJ whole genome shotgun (WGS) entry which is preliminary data.</text>
</comment>
<evidence type="ECO:0000313" key="1">
    <source>
        <dbReference type="EMBL" id="MYD89677.1"/>
    </source>
</evidence>
<accession>A0A6B1DR44</accession>
<dbReference type="EMBL" id="VXPY01000032">
    <property type="protein sequence ID" value="MYD89677.1"/>
    <property type="molecule type" value="Genomic_DNA"/>
</dbReference>
<protein>
    <submittedName>
        <fullName evidence="1">BTB/POZ domain-containing protein</fullName>
    </submittedName>
</protein>
<gene>
    <name evidence="1" type="ORF">F4Y08_04960</name>
</gene>
<dbReference type="AlphaFoldDB" id="A0A6B1DR44"/>
<sequence>MTPELIELPERFAAFAARVESRLDRVDKFIDEQLGVTGRVESRLQAILDDLHVLKGHAPGRAARDHVETILEQLGLTYTDLLDRRDLVGLLGGAASDIAAHDRQDFFRADLVVEARAADGTACHVAVEAEYMATLRASDRARRNAGYLADRTGRPAPSWPACASTTTCRPWWTPARSTGTR</sequence>
<reference evidence="1" key="1">
    <citation type="submission" date="2019-09" db="EMBL/GenBank/DDBJ databases">
        <title>Characterisation of the sponge microbiome using genome-centric metagenomics.</title>
        <authorList>
            <person name="Engelberts J.P."/>
            <person name="Robbins S.J."/>
            <person name="De Goeij J.M."/>
            <person name="Aranda M."/>
            <person name="Bell S.C."/>
            <person name="Webster N.S."/>
        </authorList>
    </citation>
    <scope>NUCLEOTIDE SEQUENCE</scope>
    <source>
        <strain evidence="1">SB0662_bin_9</strain>
    </source>
</reference>
<proteinExistence type="predicted"/>
<organism evidence="1">
    <name type="scientific">Caldilineaceae bacterium SB0662_bin_9</name>
    <dbReference type="NCBI Taxonomy" id="2605258"/>
    <lineage>
        <taxon>Bacteria</taxon>
        <taxon>Bacillati</taxon>
        <taxon>Chloroflexota</taxon>
        <taxon>Caldilineae</taxon>
        <taxon>Caldilineales</taxon>
        <taxon>Caldilineaceae</taxon>
    </lineage>
</organism>